<evidence type="ECO:0000313" key="1">
    <source>
        <dbReference type="EMBL" id="VAW14552.1"/>
    </source>
</evidence>
<name>A0A3B0TJA1_9ZZZZ</name>
<evidence type="ECO:0008006" key="2">
    <source>
        <dbReference type="Google" id="ProtNLM"/>
    </source>
</evidence>
<proteinExistence type="predicted"/>
<dbReference type="PANTHER" id="PTHR11102:SF160">
    <property type="entry name" value="ERAD-ASSOCIATED E3 UBIQUITIN-PROTEIN LIGASE COMPONENT HRD3"/>
    <property type="match status" value="1"/>
</dbReference>
<dbReference type="SUPFAM" id="SSF81901">
    <property type="entry name" value="HCP-like"/>
    <property type="match status" value="2"/>
</dbReference>
<dbReference type="InterPro" id="IPR006597">
    <property type="entry name" value="Sel1-like"/>
</dbReference>
<gene>
    <name evidence="1" type="ORF">MNBD_ALPHA11-2397</name>
</gene>
<accession>A0A3B0TJA1</accession>
<dbReference type="AlphaFoldDB" id="A0A3B0TJA1"/>
<dbReference type="Pfam" id="PF08238">
    <property type="entry name" value="Sel1"/>
    <property type="match status" value="4"/>
</dbReference>
<dbReference type="Gene3D" id="1.25.40.10">
    <property type="entry name" value="Tetratricopeptide repeat domain"/>
    <property type="match status" value="2"/>
</dbReference>
<dbReference type="SMART" id="SM00671">
    <property type="entry name" value="SEL1"/>
    <property type="match status" value="2"/>
</dbReference>
<sequence length="263" mass="28394">MRIFNAFWFLKADIVIWFRNGLLIVLFVLAPNLVSAQITRDALNSIKDRNIDLSEPVPLIEPVASIKPVVLNETGSSIEPENLGEPDSFSDLLAGAGSGVSSSDLKEILEVAAENGQPQALWQLGQMYENGVGVEQDSVRAFGYFSKIANENASVPPHSLQADIVARSFVKVGDYYRVGLPGAGIAPDQVQARALLFHAASYFGNANAQYKVGLLYLEEELGPNPLLSARWLSLAAQKNQVEAQAILGDLLFNGTGVEAKPVE</sequence>
<dbReference type="InterPro" id="IPR050767">
    <property type="entry name" value="Sel1_AlgK"/>
</dbReference>
<dbReference type="EMBL" id="UOEQ01000041">
    <property type="protein sequence ID" value="VAW14552.1"/>
    <property type="molecule type" value="Genomic_DNA"/>
</dbReference>
<feature type="non-terminal residue" evidence="1">
    <location>
        <position position="263"/>
    </location>
</feature>
<dbReference type="PANTHER" id="PTHR11102">
    <property type="entry name" value="SEL-1-LIKE PROTEIN"/>
    <property type="match status" value="1"/>
</dbReference>
<dbReference type="InterPro" id="IPR011990">
    <property type="entry name" value="TPR-like_helical_dom_sf"/>
</dbReference>
<reference evidence="1" key="1">
    <citation type="submission" date="2018-06" db="EMBL/GenBank/DDBJ databases">
        <authorList>
            <person name="Zhirakovskaya E."/>
        </authorList>
    </citation>
    <scope>NUCLEOTIDE SEQUENCE</scope>
</reference>
<protein>
    <recommendedName>
        <fullName evidence="2">Sel1 repeat family protein</fullName>
    </recommendedName>
</protein>
<organism evidence="1">
    <name type="scientific">hydrothermal vent metagenome</name>
    <dbReference type="NCBI Taxonomy" id="652676"/>
    <lineage>
        <taxon>unclassified sequences</taxon>
        <taxon>metagenomes</taxon>
        <taxon>ecological metagenomes</taxon>
    </lineage>
</organism>